<evidence type="ECO:0000313" key="2">
    <source>
        <dbReference type="EMBL" id="NIC05232.1"/>
    </source>
</evidence>
<dbReference type="PROSITE" id="PS50943">
    <property type="entry name" value="HTH_CROC1"/>
    <property type="match status" value="1"/>
</dbReference>
<dbReference type="RefSeq" id="WP_167112577.1">
    <property type="nucleotide sequence ID" value="NZ_JAAQTO010000017.1"/>
</dbReference>
<proteinExistence type="predicted"/>
<accession>A0ABX0PT07</accession>
<dbReference type="Proteomes" id="UP001318321">
    <property type="component" value="Unassembled WGS sequence"/>
</dbReference>
<dbReference type="SMART" id="SM00530">
    <property type="entry name" value="HTH_XRE"/>
    <property type="match status" value="1"/>
</dbReference>
<dbReference type="SUPFAM" id="SSF47413">
    <property type="entry name" value="lambda repressor-like DNA-binding domains"/>
    <property type="match status" value="1"/>
</dbReference>
<dbReference type="InterPro" id="IPR001387">
    <property type="entry name" value="Cro/C1-type_HTH"/>
</dbReference>
<evidence type="ECO:0000259" key="1">
    <source>
        <dbReference type="PROSITE" id="PS50943"/>
    </source>
</evidence>
<dbReference type="Pfam" id="PF01381">
    <property type="entry name" value="HTH_3"/>
    <property type="match status" value="1"/>
</dbReference>
<dbReference type="EMBL" id="JAAQTO010000017">
    <property type="protein sequence ID" value="NIC05232.1"/>
    <property type="molecule type" value="Genomic_DNA"/>
</dbReference>
<protein>
    <submittedName>
        <fullName evidence="2">Helix-turn-helix transcriptional regulator</fullName>
    </submittedName>
</protein>
<name>A0ABX0PT07_9GAMM</name>
<keyword evidence="3" id="KW-1185">Reference proteome</keyword>
<comment type="caution">
    <text evidence="2">The sequence shown here is derived from an EMBL/GenBank/DDBJ whole genome shotgun (WGS) entry which is preliminary data.</text>
</comment>
<dbReference type="InterPro" id="IPR010982">
    <property type="entry name" value="Lambda_DNA-bd_dom_sf"/>
</dbReference>
<organism evidence="2 3">
    <name type="scientific">Billgrantia bachuensis</name>
    <dbReference type="NCBI Taxonomy" id="2717286"/>
    <lineage>
        <taxon>Bacteria</taxon>
        <taxon>Pseudomonadati</taxon>
        <taxon>Pseudomonadota</taxon>
        <taxon>Gammaproteobacteria</taxon>
        <taxon>Oceanospirillales</taxon>
        <taxon>Halomonadaceae</taxon>
        <taxon>Billgrantia</taxon>
    </lineage>
</organism>
<dbReference type="CDD" id="cd00093">
    <property type="entry name" value="HTH_XRE"/>
    <property type="match status" value="1"/>
</dbReference>
<dbReference type="Gene3D" id="1.10.260.40">
    <property type="entry name" value="lambda repressor-like DNA-binding domains"/>
    <property type="match status" value="1"/>
</dbReference>
<evidence type="ECO:0000313" key="3">
    <source>
        <dbReference type="Proteomes" id="UP001318321"/>
    </source>
</evidence>
<sequence length="177" mass="19809">MSDESFQVTNREWAKREFPKRLLRLAIEEHGYSEGEHYGVNKDIADRLGVSRSAVTRWLNGSVPGIENLLAIAKAYKTTPDYLVGNDNAPPGKFDFGILESNIPRPLLLHVLTVMSELRASAKNLTDEWFAEATVRLLERVSENPDMSRHEIMGLAYELLRNGPDQAGSASADTPER</sequence>
<feature type="domain" description="HTH cro/C1-type" evidence="1">
    <location>
        <begin position="42"/>
        <end position="83"/>
    </location>
</feature>
<gene>
    <name evidence="2" type="ORF">HBJ55_07330</name>
</gene>
<reference evidence="2 3" key="1">
    <citation type="submission" date="2020-03" db="EMBL/GenBank/DDBJ databases">
        <title>Identification of Halomonas strains.</title>
        <authorList>
            <person name="Xiao Z."/>
            <person name="Dong F."/>
            <person name="Wang Z."/>
            <person name="Zhao J.-Y."/>
        </authorList>
    </citation>
    <scope>NUCLEOTIDE SEQUENCE [LARGE SCALE GENOMIC DNA]</scope>
    <source>
        <strain evidence="2 3">DX6</strain>
    </source>
</reference>